<accession>A0A7S3EJL3</accession>
<proteinExistence type="predicted"/>
<feature type="transmembrane region" description="Helical" evidence="1">
    <location>
        <begin position="73"/>
        <end position="95"/>
    </location>
</feature>
<reference evidence="2" key="1">
    <citation type="submission" date="2021-01" db="EMBL/GenBank/DDBJ databases">
        <authorList>
            <person name="Corre E."/>
            <person name="Pelletier E."/>
            <person name="Niang G."/>
            <person name="Scheremetjew M."/>
            <person name="Finn R."/>
            <person name="Kale V."/>
            <person name="Holt S."/>
            <person name="Cochrane G."/>
            <person name="Meng A."/>
            <person name="Brown T."/>
            <person name="Cohen L."/>
        </authorList>
    </citation>
    <scope>NUCLEOTIDE SEQUENCE</scope>
    <source>
        <strain evidence="2">CCMP 769</strain>
    </source>
</reference>
<evidence type="ECO:0000256" key="1">
    <source>
        <dbReference type="SAM" id="Phobius"/>
    </source>
</evidence>
<organism evidence="2">
    <name type="scientific">Rhodosorus marinus</name>
    <dbReference type="NCBI Taxonomy" id="101924"/>
    <lineage>
        <taxon>Eukaryota</taxon>
        <taxon>Rhodophyta</taxon>
        <taxon>Stylonematophyceae</taxon>
        <taxon>Stylonematales</taxon>
        <taxon>Stylonemataceae</taxon>
        <taxon>Rhodosorus</taxon>
    </lineage>
</organism>
<protein>
    <submittedName>
        <fullName evidence="2">Uncharacterized protein</fullName>
    </submittedName>
</protein>
<gene>
    <name evidence="2" type="ORF">RMAR00112_LOCUS24847</name>
</gene>
<keyword evidence="1" id="KW-0812">Transmembrane</keyword>
<feature type="transmembrane region" description="Helical" evidence="1">
    <location>
        <begin position="107"/>
        <end position="126"/>
    </location>
</feature>
<keyword evidence="1" id="KW-0472">Membrane</keyword>
<dbReference type="AlphaFoldDB" id="A0A7S3EJL3"/>
<sequence>MLQRWSHALKTSGSPHRWWLRGGRTFKSATVGAKDHQGQKTERSLPIDGIVDDKEGKGQVTVFRSSFKWVERFGPGALLTQFSCLVLGGAYYTLFVDVPIETVGSMITQYFFPFVGLATLIPLMTLRTRKTKYLAGLNYVNKNSVELIHLSTFLNRRTTNQLAMSSISVSHRILREVAQEGNGTVAVNVRLVEGAYPFKFYMRYNETTTGDLLNAEVIYDYFPDEDRRPKPYQQRVEDVYAQIRKDQKQRRTAKAHPRYG</sequence>
<evidence type="ECO:0000313" key="2">
    <source>
        <dbReference type="EMBL" id="CAE0056801.1"/>
    </source>
</evidence>
<keyword evidence="1" id="KW-1133">Transmembrane helix</keyword>
<name>A0A7S3EJL3_9RHOD</name>
<dbReference type="EMBL" id="HBHW01032286">
    <property type="protein sequence ID" value="CAE0056801.1"/>
    <property type="molecule type" value="Transcribed_RNA"/>
</dbReference>